<comment type="similarity">
    <text evidence="2">Belongs to the prephenate/arogenate dehydrogenase family.</text>
</comment>
<dbReference type="GO" id="GO:0008977">
    <property type="term" value="F:prephenate dehydrogenase (NAD+) activity"/>
    <property type="evidence" value="ECO:0007669"/>
    <property type="project" value="UniProtKB-EC"/>
</dbReference>
<evidence type="ECO:0000256" key="4">
    <source>
        <dbReference type="ARBA" id="ARBA00022498"/>
    </source>
</evidence>
<evidence type="ECO:0000256" key="5">
    <source>
        <dbReference type="ARBA" id="ARBA00022605"/>
    </source>
</evidence>
<dbReference type="GO" id="GO:0004665">
    <property type="term" value="F:prephenate dehydrogenase (NADP+) activity"/>
    <property type="evidence" value="ECO:0007669"/>
    <property type="project" value="InterPro"/>
</dbReference>
<dbReference type="InterPro" id="IPR008927">
    <property type="entry name" value="6-PGluconate_DH-like_C_sf"/>
</dbReference>
<dbReference type="EC" id="1.3.1.12" evidence="3"/>
<dbReference type="InterPro" id="IPR046825">
    <property type="entry name" value="PDH_C"/>
</dbReference>
<comment type="caution">
    <text evidence="11">The sequence shown here is derived from an EMBL/GenBank/DDBJ whole genome shotgun (WGS) entry which is preliminary data.</text>
</comment>
<dbReference type="RefSeq" id="WP_199385788.1">
    <property type="nucleotide sequence ID" value="NZ_JAEMHM010000018.1"/>
</dbReference>
<feature type="domain" description="Prephenate/arogenate dehydrogenase" evidence="10">
    <location>
        <begin position="10"/>
        <end position="291"/>
    </location>
</feature>
<keyword evidence="7" id="KW-0520">NAD</keyword>
<dbReference type="InterPro" id="IPR036291">
    <property type="entry name" value="NAD(P)-bd_dom_sf"/>
</dbReference>
<sequence length="291" mass="30988">MTKAATPLVKRLAVIGLGLIGGSLARVLRERGAVGEVVGIGRGEANLKRGVELGVIDRYCLDPTEGVRGADVVFVATPVCSIPTVVERIAPHLEDGCIVTDGGSVKEFVVNACEPLMRPGTFFVGGHPIAGTEHSGVEASFATLYQGKRCIVTPTEKTDPAALAKVVKIWAYAGSAVPVMDPATHDRMLAAISHLPHMVAYSLVNAVDGYDRFGGELLAFSAGGFRDFTRIASSDPVMWRDIALTNQEAILETMDFFSDYLGKLRTLVAAADGPGLEAFFRNSKEKRDAIL</sequence>
<dbReference type="SUPFAM" id="SSF51735">
    <property type="entry name" value="NAD(P)-binding Rossmann-fold domains"/>
    <property type="match status" value="1"/>
</dbReference>
<accession>A0A8J7M1E2</accession>
<organism evidence="11 12">
    <name type="scientific">Geomesophilobacter sediminis</name>
    <dbReference type="NCBI Taxonomy" id="2798584"/>
    <lineage>
        <taxon>Bacteria</taxon>
        <taxon>Pseudomonadati</taxon>
        <taxon>Thermodesulfobacteriota</taxon>
        <taxon>Desulfuromonadia</taxon>
        <taxon>Geobacterales</taxon>
        <taxon>Geobacteraceae</taxon>
        <taxon>Geomesophilobacter</taxon>
    </lineage>
</organism>
<protein>
    <recommendedName>
        <fullName evidence="3">prephenate dehydrogenase</fullName>
        <ecNumber evidence="3">1.3.1.12</ecNumber>
    </recommendedName>
</protein>
<evidence type="ECO:0000256" key="9">
    <source>
        <dbReference type="ARBA" id="ARBA00049260"/>
    </source>
</evidence>
<dbReference type="Pfam" id="PF02153">
    <property type="entry name" value="PDH_N"/>
    <property type="match status" value="1"/>
</dbReference>
<dbReference type="Gene3D" id="1.10.3660.10">
    <property type="entry name" value="6-phosphogluconate dehydrogenase C-terminal like domain"/>
    <property type="match status" value="1"/>
</dbReference>
<gene>
    <name evidence="11" type="ORF">JFN93_19350</name>
</gene>
<dbReference type="Pfam" id="PF20463">
    <property type="entry name" value="PDH_C"/>
    <property type="match status" value="1"/>
</dbReference>
<evidence type="ECO:0000259" key="10">
    <source>
        <dbReference type="PROSITE" id="PS51176"/>
    </source>
</evidence>
<comment type="pathway">
    <text evidence="1">Amino-acid biosynthesis; L-tyrosine biosynthesis; (4-hydroxyphenyl)pyruvate from prephenate (NAD(+) route): step 1/1.</text>
</comment>
<dbReference type="EMBL" id="JAEMHM010000018">
    <property type="protein sequence ID" value="MBJ6726871.1"/>
    <property type="molecule type" value="Genomic_DNA"/>
</dbReference>
<evidence type="ECO:0000313" key="11">
    <source>
        <dbReference type="EMBL" id="MBJ6726871.1"/>
    </source>
</evidence>
<dbReference type="SUPFAM" id="SSF48179">
    <property type="entry name" value="6-phosphogluconate dehydrogenase C-terminal domain-like"/>
    <property type="match status" value="1"/>
</dbReference>
<dbReference type="AlphaFoldDB" id="A0A8J7M1E2"/>
<dbReference type="InterPro" id="IPR003099">
    <property type="entry name" value="Prephen_DH"/>
</dbReference>
<evidence type="ECO:0000256" key="3">
    <source>
        <dbReference type="ARBA" id="ARBA00012068"/>
    </source>
</evidence>
<dbReference type="FunFam" id="1.10.3660.10:FF:000003">
    <property type="entry name" value="Prephenate dehydrogenase"/>
    <property type="match status" value="1"/>
</dbReference>
<proteinExistence type="inferred from homology"/>
<dbReference type="GO" id="GO:0006571">
    <property type="term" value="P:tyrosine biosynthetic process"/>
    <property type="evidence" value="ECO:0007669"/>
    <property type="project" value="UniProtKB-KW"/>
</dbReference>
<evidence type="ECO:0000256" key="7">
    <source>
        <dbReference type="ARBA" id="ARBA00023027"/>
    </source>
</evidence>
<keyword evidence="6" id="KW-0560">Oxidoreductase</keyword>
<dbReference type="PANTHER" id="PTHR21363:SF0">
    <property type="entry name" value="PREPHENATE DEHYDROGENASE [NADP(+)]"/>
    <property type="match status" value="1"/>
</dbReference>
<keyword evidence="4" id="KW-0827">Tyrosine biosynthesis</keyword>
<keyword evidence="5" id="KW-0028">Amino-acid biosynthesis</keyword>
<dbReference type="PROSITE" id="PS51176">
    <property type="entry name" value="PDH_ADH"/>
    <property type="match status" value="1"/>
</dbReference>
<reference evidence="11" key="1">
    <citation type="submission" date="2020-12" db="EMBL/GenBank/DDBJ databases">
        <title>Geomonas sp. Red875, isolated from river sediment.</title>
        <authorList>
            <person name="Xu Z."/>
            <person name="Zhang Z."/>
            <person name="Masuda Y."/>
            <person name="Itoh H."/>
            <person name="Senoo K."/>
        </authorList>
    </citation>
    <scope>NUCLEOTIDE SEQUENCE</scope>
    <source>
        <strain evidence="11">Red875</strain>
    </source>
</reference>
<evidence type="ECO:0000256" key="6">
    <source>
        <dbReference type="ARBA" id="ARBA00023002"/>
    </source>
</evidence>
<evidence type="ECO:0000256" key="1">
    <source>
        <dbReference type="ARBA" id="ARBA00005067"/>
    </source>
</evidence>
<dbReference type="GO" id="GO:0070403">
    <property type="term" value="F:NAD+ binding"/>
    <property type="evidence" value="ECO:0007669"/>
    <property type="project" value="InterPro"/>
</dbReference>
<dbReference type="InterPro" id="IPR050812">
    <property type="entry name" value="Preph/Arog_dehydrog"/>
</dbReference>
<evidence type="ECO:0000256" key="8">
    <source>
        <dbReference type="ARBA" id="ARBA00023141"/>
    </source>
</evidence>
<name>A0A8J7M1E2_9BACT</name>
<keyword evidence="12" id="KW-1185">Reference proteome</keyword>
<keyword evidence="8" id="KW-0057">Aromatic amino acid biosynthesis</keyword>
<evidence type="ECO:0000313" key="12">
    <source>
        <dbReference type="Proteomes" id="UP000636888"/>
    </source>
</evidence>
<dbReference type="Gene3D" id="3.40.50.720">
    <property type="entry name" value="NAD(P)-binding Rossmann-like Domain"/>
    <property type="match status" value="1"/>
</dbReference>
<dbReference type="Proteomes" id="UP000636888">
    <property type="component" value="Unassembled WGS sequence"/>
</dbReference>
<dbReference type="PANTHER" id="PTHR21363">
    <property type="entry name" value="PREPHENATE DEHYDROGENASE"/>
    <property type="match status" value="1"/>
</dbReference>
<dbReference type="FunFam" id="3.40.50.720:FF:000208">
    <property type="entry name" value="Prephenate dehydrogenase"/>
    <property type="match status" value="1"/>
</dbReference>
<comment type="catalytic activity">
    <reaction evidence="9">
        <text>prephenate + NAD(+) = 3-(4-hydroxyphenyl)pyruvate + CO2 + NADH</text>
        <dbReference type="Rhea" id="RHEA:13869"/>
        <dbReference type="ChEBI" id="CHEBI:16526"/>
        <dbReference type="ChEBI" id="CHEBI:29934"/>
        <dbReference type="ChEBI" id="CHEBI:36242"/>
        <dbReference type="ChEBI" id="CHEBI:57540"/>
        <dbReference type="ChEBI" id="CHEBI:57945"/>
        <dbReference type="EC" id="1.3.1.12"/>
    </reaction>
</comment>
<evidence type="ECO:0000256" key="2">
    <source>
        <dbReference type="ARBA" id="ARBA00007964"/>
    </source>
</evidence>
<dbReference type="InterPro" id="IPR046826">
    <property type="entry name" value="PDH_N"/>
</dbReference>